<evidence type="ECO:0000256" key="1">
    <source>
        <dbReference type="ARBA" id="ARBA00008416"/>
    </source>
</evidence>
<organism evidence="5 6">
    <name type="scientific">Congregibacter brevis</name>
    <dbReference type="NCBI Taxonomy" id="3081201"/>
    <lineage>
        <taxon>Bacteria</taxon>
        <taxon>Pseudomonadati</taxon>
        <taxon>Pseudomonadota</taxon>
        <taxon>Gammaproteobacteria</taxon>
        <taxon>Cellvibrionales</taxon>
        <taxon>Halieaceae</taxon>
        <taxon>Congregibacter</taxon>
    </lineage>
</organism>
<feature type="domain" description="Pirin C-terminal" evidence="4">
    <location>
        <begin position="188"/>
        <end position="298"/>
    </location>
</feature>
<dbReference type="InterPro" id="IPR003829">
    <property type="entry name" value="Pirin_N_dom"/>
</dbReference>
<name>A0ABZ0IBR1_9GAMM</name>
<dbReference type="PIRSF" id="PIRSF006232">
    <property type="entry name" value="Pirin"/>
    <property type="match status" value="1"/>
</dbReference>
<evidence type="ECO:0000313" key="5">
    <source>
        <dbReference type="EMBL" id="WOJ96958.1"/>
    </source>
</evidence>
<dbReference type="InterPro" id="IPR014710">
    <property type="entry name" value="RmlC-like_jellyroll"/>
</dbReference>
<sequence>MNAIAKSIDHLAGSASSEALRVSPPVSGNELSIGTSFKAKSFRATELKAAMDPLVMVDHYVMTESTFGVHPHAGMSAVSLLFEDGEGRFHNRDSLGSNFDLQPGDLYWLKAGSGALHDEAPRPGSRIHGLQVFVNLRQSNRHDAPDSLLVRRADMPVISGDNYRVHVALGSSNGVTGKSGLDSSITILDGHLSGPGKFSHRINANRNVWIHAIDGDLTVSAEGSLYDLKHGDALTVSSPVDGPAAEIVLQSDASQTTHFALFDAEPLDEPYVQQGPLVMGSTAEIEAAQAAYAAGRFGTID</sequence>
<proteinExistence type="inferred from homology"/>
<evidence type="ECO:0000259" key="4">
    <source>
        <dbReference type="Pfam" id="PF05726"/>
    </source>
</evidence>
<protein>
    <submittedName>
        <fullName evidence="5">Pirin family protein</fullName>
    </submittedName>
</protein>
<accession>A0ABZ0IBR1</accession>
<dbReference type="Pfam" id="PF05726">
    <property type="entry name" value="Pirin_C"/>
    <property type="match status" value="1"/>
</dbReference>
<comment type="similarity">
    <text evidence="1 2">Belongs to the pirin family.</text>
</comment>
<reference evidence="5 6" key="1">
    <citation type="submission" date="2023-10" db="EMBL/GenBank/DDBJ databases">
        <title>Two novel species belonging to the OM43/NOR5 clade.</title>
        <authorList>
            <person name="Park M."/>
        </authorList>
    </citation>
    <scope>NUCLEOTIDE SEQUENCE [LARGE SCALE GENOMIC DNA]</scope>
    <source>
        <strain evidence="5 6">IMCC45268</strain>
    </source>
</reference>
<dbReference type="RefSeq" id="WP_407327644.1">
    <property type="nucleotide sequence ID" value="NZ_CP136865.1"/>
</dbReference>
<keyword evidence="6" id="KW-1185">Reference proteome</keyword>
<dbReference type="InterPro" id="IPR012093">
    <property type="entry name" value="Pirin"/>
</dbReference>
<feature type="domain" description="Pirin N-terminal" evidence="3">
    <location>
        <begin position="51"/>
        <end position="134"/>
    </location>
</feature>
<dbReference type="PANTHER" id="PTHR13903:SF8">
    <property type="entry name" value="PIRIN"/>
    <property type="match status" value="1"/>
</dbReference>
<dbReference type="Gene3D" id="2.60.120.10">
    <property type="entry name" value="Jelly Rolls"/>
    <property type="match status" value="2"/>
</dbReference>
<evidence type="ECO:0000313" key="6">
    <source>
        <dbReference type="Proteomes" id="UP001626549"/>
    </source>
</evidence>
<gene>
    <name evidence="5" type="ORF">R0137_17210</name>
</gene>
<dbReference type="Proteomes" id="UP001626549">
    <property type="component" value="Chromosome"/>
</dbReference>
<dbReference type="InterPro" id="IPR011051">
    <property type="entry name" value="RmlC_Cupin_sf"/>
</dbReference>
<evidence type="ECO:0000256" key="2">
    <source>
        <dbReference type="RuleBase" id="RU003457"/>
    </source>
</evidence>
<dbReference type="InterPro" id="IPR008778">
    <property type="entry name" value="Pirin_C_dom"/>
</dbReference>
<dbReference type="PANTHER" id="PTHR13903">
    <property type="entry name" value="PIRIN-RELATED"/>
    <property type="match status" value="1"/>
</dbReference>
<dbReference type="SUPFAM" id="SSF51182">
    <property type="entry name" value="RmlC-like cupins"/>
    <property type="match status" value="1"/>
</dbReference>
<dbReference type="EMBL" id="CP136865">
    <property type="protein sequence ID" value="WOJ96958.1"/>
    <property type="molecule type" value="Genomic_DNA"/>
</dbReference>
<evidence type="ECO:0000259" key="3">
    <source>
        <dbReference type="Pfam" id="PF02678"/>
    </source>
</evidence>
<dbReference type="Pfam" id="PF02678">
    <property type="entry name" value="Pirin"/>
    <property type="match status" value="1"/>
</dbReference>